<organism evidence="3 4">
    <name type="scientific">Geothrix edaphica</name>
    <dbReference type="NCBI Taxonomy" id="2927976"/>
    <lineage>
        <taxon>Bacteria</taxon>
        <taxon>Pseudomonadati</taxon>
        <taxon>Acidobacteriota</taxon>
        <taxon>Holophagae</taxon>
        <taxon>Holophagales</taxon>
        <taxon>Holophagaceae</taxon>
        <taxon>Geothrix</taxon>
    </lineage>
</organism>
<feature type="signal peptide" evidence="1">
    <location>
        <begin position="1"/>
        <end position="20"/>
    </location>
</feature>
<feature type="chain" id="PRO_5045984484" description="DUF4412 domain-containing protein" evidence="1">
    <location>
        <begin position="21"/>
        <end position="244"/>
    </location>
</feature>
<keyword evidence="1" id="KW-0732">Signal</keyword>
<keyword evidence="4" id="KW-1185">Reference proteome</keyword>
<sequence length="244" mass="26549">MHTLLALALGMVLSATSLFAGDLTITSQVTGKGAMAKDGSQVQYLSATRMRVNHAGAKVDSLVDYGHEVIYSIDHAKKVITKFTFKDMQETMQALEDQMAGMPEMVTKMMFGDVSEVKVEQLGADTVLGRPCKKVRITLGKMVEELSIDPSLQFPIKDYAHSMTMLNRAPGPMGTLFKRVYQETAKLKGVPLRTHITGLMGMDVTTVATEVSTTAIPESAWALPAGYTMKDGGKEMKDAVKSKH</sequence>
<accession>A0ABQ5PY74</accession>
<evidence type="ECO:0000313" key="3">
    <source>
        <dbReference type="EMBL" id="GLH67321.1"/>
    </source>
</evidence>
<dbReference type="InterPro" id="IPR025524">
    <property type="entry name" value="DUF4412"/>
</dbReference>
<evidence type="ECO:0000259" key="2">
    <source>
        <dbReference type="Pfam" id="PF14371"/>
    </source>
</evidence>
<dbReference type="RefSeq" id="WP_285608388.1">
    <property type="nucleotide sequence ID" value="NZ_BSDC01000002.1"/>
</dbReference>
<evidence type="ECO:0000256" key="1">
    <source>
        <dbReference type="SAM" id="SignalP"/>
    </source>
</evidence>
<evidence type="ECO:0000313" key="4">
    <source>
        <dbReference type="Proteomes" id="UP001165044"/>
    </source>
</evidence>
<protein>
    <recommendedName>
        <fullName evidence="2">DUF4412 domain-containing protein</fullName>
    </recommendedName>
</protein>
<comment type="caution">
    <text evidence="3">The sequence shown here is derived from an EMBL/GenBank/DDBJ whole genome shotgun (WGS) entry which is preliminary data.</text>
</comment>
<feature type="domain" description="DUF4412" evidence="2">
    <location>
        <begin position="111"/>
        <end position="227"/>
    </location>
</feature>
<name>A0ABQ5PY74_9BACT</name>
<dbReference type="EMBL" id="BSDC01000002">
    <property type="protein sequence ID" value="GLH67321.1"/>
    <property type="molecule type" value="Genomic_DNA"/>
</dbReference>
<proteinExistence type="predicted"/>
<dbReference type="Pfam" id="PF14371">
    <property type="entry name" value="DUF4412"/>
    <property type="match status" value="1"/>
</dbReference>
<gene>
    <name evidence="3" type="ORF">GETHED_16850</name>
</gene>
<reference evidence="3" key="1">
    <citation type="journal article" date="2023" name="Antonie Van Leeuwenhoek">
        <title>Mesoterricola silvestris gen. nov., sp. nov., Mesoterricola sediminis sp. nov., Geothrix oryzae sp. nov., Geothrix edaphica sp. nov., Geothrix rubra sp. nov., and Geothrix limicola sp. nov., six novel members of Acidobacteriota isolated from soils.</title>
        <authorList>
            <person name="Itoh H."/>
            <person name="Sugisawa Y."/>
            <person name="Mise K."/>
            <person name="Xu Z."/>
            <person name="Kuniyasu M."/>
            <person name="Ushijima N."/>
            <person name="Kawano K."/>
            <person name="Kobayashi E."/>
            <person name="Shiratori Y."/>
            <person name="Masuda Y."/>
            <person name="Senoo K."/>
        </authorList>
    </citation>
    <scope>NUCLEOTIDE SEQUENCE</scope>
    <source>
        <strain evidence="3">Red802</strain>
    </source>
</reference>
<dbReference type="Proteomes" id="UP001165044">
    <property type="component" value="Unassembled WGS sequence"/>
</dbReference>